<feature type="domain" description="Bacterioopsin transcriptional activator GAF and HTH associated" evidence="4">
    <location>
        <begin position="6"/>
        <end position="140"/>
    </location>
</feature>
<evidence type="ECO:0000256" key="1">
    <source>
        <dbReference type="ARBA" id="ARBA00023015"/>
    </source>
</evidence>
<proteinExistence type="predicted"/>
<dbReference type="Pfam" id="PF15915">
    <property type="entry name" value="BAT"/>
    <property type="match status" value="1"/>
</dbReference>
<dbReference type="PANTHER" id="PTHR34236:SF1">
    <property type="entry name" value="DIMETHYL SULFOXIDE REDUCTASE TRANSCRIPTIONAL ACTIVATOR"/>
    <property type="match status" value="1"/>
</dbReference>
<dbReference type="InterPro" id="IPR031803">
    <property type="entry name" value="BAT_GAF/HTH-assoc"/>
</dbReference>
<dbReference type="AlphaFoldDB" id="A0ABD5ZC76"/>
<feature type="domain" description="HTH bat-type" evidence="3">
    <location>
        <begin position="156"/>
        <end position="207"/>
    </location>
</feature>
<evidence type="ECO:0000313" key="6">
    <source>
        <dbReference type="Proteomes" id="UP001596481"/>
    </source>
</evidence>
<keyword evidence="2" id="KW-0804">Transcription</keyword>
<dbReference type="InterPro" id="IPR007050">
    <property type="entry name" value="HTH_bacterioopsin"/>
</dbReference>
<gene>
    <name evidence="5" type="ORF">ACFQJC_04525</name>
</gene>
<evidence type="ECO:0000256" key="2">
    <source>
        <dbReference type="ARBA" id="ARBA00023163"/>
    </source>
</evidence>
<accession>A0ABD5ZC76</accession>
<dbReference type="Pfam" id="PF04967">
    <property type="entry name" value="HTH_10"/>
    <property type="match status" value="1"/>
</dbReference>
<dbReference type="PANTHER" id="PTHR34236">
    <property type="entry name" value="DIMETHYL SULFOXIDE REDUCTASE TRANSCRIPTIONAL ACTIVATOR"/>
    <property type="match status" value="1"/>
</dbReference>
<organism evidence="5 6">
    <name type="scientific">Haloferax namakaokahaiae</name>
    <dbReference type="NCBI Taxonomy" id="1748331"/>
    <lineage>
        <taxon>Archaea</taxon>
        <taxon>Methanobacteriati</taxon>
        <taxon>Methanobacteriota</taxon>
        <taxon>Stenosarchaea group</taxon>
        <taxon>Halobacteria</taxon>
        <taxon>Halobacteriales</taxon>
        <taxon>Haloferacaceae</taxon>
        <taxon>Haloferax</taxon>
    </lineage>
</organism>
<protein>
    <submittedName>
        <fullName evidence="5">Helix-turn-helix domain-containing protein</fullName>
    </submittedName>
</protein>
<sequence length="221" mass="24789">MAVIIELTVDAADFDLGQVTAYGEKVAIELERVVPTGGEVMPFFWVSGIDFDEFEQTVRARELVEDLTPIAHIGDRVLYHVSWGSSVSSLTRILIESESTILEATGTTPWMFRLRFSDHTNVRKFYSQCQDSGIDIHVNRVYTLTDEDTNVYQFNITSHQHEALVAAISEGYFKVPRGTTLREVADQLEISPQAASERVRRGADKVLRSVLLSGSAMHYSD</sequence>
<name>A0ABD5ZC76_9EURY</name>
<dbReference type="RefSeq" id="WP_390222058.1">
    <property type="nucleotide sequence ID" value="NZ_JBHTAA010000001.1"/>
</dbReference>
<evidence type="ECO:0000259" key="3">
    <source>
        <dbReference type="Pfam" id="PF04967"/>
    </source>
</evidence>
<dbReference type="Proteomes" id="UP001596481">
    <property type="component" value="Unassembled WGS sequence"/>
</dbReference>
<comment type="caution">
    <text evidence="5">The sequence shown here is derived from an EMBL/GenBank/DDBJ whole genome shotgun (WGS) entry which is preliminary data.</text>
</comment>
<keyword evidence="6" id="KW-1185">Reference proteome</keyword>
<evidence type="ECO:0000259" key="4">
    <source>
        <dbReference type="Pfam" id="PF15915"/>
    </source>
</evidence>
<reference evidence="5 6" key="1">
    <citation type="journal article" date="2019" name="Int. J. Syst. Evol. Microbiol.">
        <title>The Global Catalogue of Microorganisms (GCM) 10K type strain sequencing project: providing services to taxonomists for standard genome sequencing and annotation.</title>
        <authorList>
            <consortium name="The Broad Institute Genomics Platform"/>
            <consortium name="The Broad Institute Genome Sequencing Center for Infectious Disease"/>
            <person name="Wu L."/>
            <person name="Ma J."/>
        </authorList>
    </citation>
    <scope>NUCLEOTIDE SEQUENCE [LARGE SCALE GENOMIC DNA]</scope>
    <source>
        <strain evidence="5 6">DSM 29988</strain>
    </source>
</reference>
<evidence type="ECO:0000313" key="5">
    <source>
        <dbReference type="EMBL" id="MFC7202768.1"/>
    </source>
</evidence>
<keyword evidence="1" id="KW-0805">Transcription regulation</keyword>
<dbReference type="EMBL" id="JBHTAA010000001">
    <property type="protein sequence ID" value="MFC7202768.1"/>
    <property type="molecule type" value="Genomic_DNA"/>
</dbReference>